<accession>A0A6G1PSB4</accession>
<keyword evidence="3" id="KW-1185">Reference proteome</keyword>
<feature type="transmembrane region" description="Helical" evidence="1">
    <location>
        <begin position="20"/>
        <end position="38"/>
    </location>
</feature>
<keyword evidence="1" id="KW-0472">Membrane</keyword>
<name>A0A6G1PSB4_CHAAH</name>
<proteinExistence type="predicted"/>
<gene>
    <name evidence="2" type="ORF">EXN66_Car008749</name>
</gene>
<reference evidence="3" key="2">
    <citation type="submission" date="2019-02" db="EMBL/GenBank/DDBJ databases">
        <title>Opniocepnalus argus Var Kimnra genome.</title>
        <authorList>
            <person name="Zhou C."/>
            <person name="Xiao S."/>
        </authorList>
    </citation>
    <scope>NUCLEOTIDE SEQUENCE [LARGE SCALE GENOMIC DNA]</scope>
</reference>
<dbReference type="AlphaFoldDB" id="A0A6G1PSB4"/>
<reference evidence="2 3" key="1">
    <citation type="submission" date="2019-02" db="EMBL/GenBank/DDBJ databases">
        <title>Opniocepnalus argus genome.</title>
        <authorList>
            <person name="Zhou C."/>
            <person name="Xiao S."/>
        </authorList>
    </citation>
    <scope>NUCLEOTIDE SEQUENCE [LARGE SCALE GENOMIC DNA]</scope>
    <source>
        <strain evidence="2">OARG1902GOOAL</strain>
        <tissue evidence="2">Muscle</tissue>
    </source>
</reference>
<keyword evidence="1" id="KW-1133">Transmembrane helix</keyword>
<sequence>MSSFSLPLTHLSALIKVQESVIFIFFYFFHVIPLLLTYKACMLKPSQDRNEK</sequence>
<dbReference type="Proteomes" id="UP000503349">
    <property type="component" value="Chromosome 8"/>
</dbReference>
<evidence type="ECO:0000256" key="1">
    <source>
        <dbReference type="SAM" id="Phobius"/>
    </source>
</evidence>
<dbReference type="EMBL" id="CM015719">
    <property type="protein sequence ID" value="KAF3693073.1"/>
    <property type="molecule type" value="Genomic_DNA"/>
</dbReference>
<evidence type="ECO:0000313" key="2">
    <source>
        <dbReference type="EMBL" id="KAF3693073.1"/>
    </source>
</evidence>
<keyword evidence="1" id="KW-0812">Transmembrane</keyword>
<organism evidence="2 3">
    <name type="scientific">Channa argus</name>
    <name type="common">Northern snakehead</name>
    <name type="synonym">Ophicephalus argus</name>
    <dbReference type="NCBI Taxonomy" id="215402"/>
    <lineage>
        <taxon>Eukaryota</taxon>
        <taxon>Metazoa</taxon>
        <taxon>Chordata</taxon>
        <taxon>Craniata</taxon>
        <taxon>Vertebrata</taxon>
        <taxon>Euteleostomi</taxon>
        <taxon>Actinopterygii</taxon>
        <taxon>Neopterygii</taxon>
        <taxon>Teleostei</taxon>
        <taxon>Neoteleostei</taxon>
        <taxon>Acanthomorphata</taxon>
        <taxon>Anabantaria</taxon>
        <taxon>Anabantiformes</taxon>
        <taxon>Channoidei</taxon>
        <taxon>Channidae</taxon>
        <taxon>Channa</taxon>
    </lineage>
</organism>
<evidence type="ECO:0000313" key="3">
    <source>
        <dbReference type="Proteomes" id="UP000503349"/>
    </source>
</evidence>
<protein>
    <submittedName>
        <fullName evidence="2">Uncharacterized protein</fullName>
    </submittedName>
</protein>